<evidence type="ECO:0000313" key="3">
    <source>
        <dbReference type="Proteomes" id="UP001237156"/>
    </source>
</evidence>
<dbReference type="EMBL" id="JARVII010000021">
    <property type="protein sequence ID" value="MDG9700018.1"/>
    <property type="molecule type" value="Genomic_DNA"/>
</dbReference>
<sequence length="646" mass="74383">MYLQNIYIENMGAIEKFKLTHSQLFTSDNTPKPIILVGKNGSGKTTLLSSIVDALYELSNDCFSDVLPKSGMGYKYFKLSGSRNIRVHNDFAFSYVNFSKKEGFYEYLDKNGNISIEEIKLKFNCLNILHDIPNTDKNFKYASKTNEDIDFKNDFLINSYCYFPSDRYELPYWINKGAIEISEQFSDELGFANYLDKDILIRKSLNQVKNWILDVFLDSKVSIYSNDKGLHVKESENIGNAIALSQSIRNIEEIISNIVQRKISIQLNYRGIGQSRIKLFDLENQCEFVPSLDNLSAGQSTLLGIFCTIIQYSDRTNLNKSIHLQDIEGIVIIDEVDLHLHIELQHDVLPNLIKLFPKVQFIITTHSPFFLAGISKTFYKDDILIINMPNGIEIQSIDDFSEFTKAYYLFTNVTNDYKTELDKLKATIESSNKPLILTEGKTDWKHLKSAKRSLENYNGLDIDFLEYEDNVKMGSDPLSKMIESIKNIPNNRKIIAIFDRDEDLILNKYGEEPFKYLGNNVYAFCIPKVSNNLDQISIEYYYSEENLKTLDKQGRRLFCGSEFHTSGNSIDNGYQTKEKNKAGKRVIIDSNVFCDTDRAQENSVALSKNNFAENILNMEEGFQHFDFSNFSKIFDVVRMIINHESL</sequence>
<keyword evidence="3" id="KW-1185">Reference proteome</keyword>
<dbReference type="CDD" id="cd00267">
    <property type="entry name" value="ABC_ATPase"/>
    <property type="match status" value="1"/>
</dbReference>
<dbReference type="InterPro" id="IPR003593">
    <property type="entry name" value="AAA+_ATPase"/>
</dbReference>
<feature type="domain" description="AAA+ ATPase" evidence="1">
    <location>
        <begin position="30"/>
        <end position="398"/>
    </location>
</feature>
<dbReference type="SUPFAM" id="SSF52540">
    <property type="entry name" value="P-loop containing nucleoside triphosphate hydrolases"/>
    <property type="match status" value="1"/>
</dbReference>
<evidence type="ECO:0000313" key="2">
    <source>
        <dbReference type="EMBL" id="MDG9700018.1"/>
    </source>
</evidence>
<dbReference type="RefSeq" id="WP_279524822.1">
    <property type="nucleotide sequence ID" value="NZ_JARVII010000021.1"/>
</dbReference>
<accession>A0AAW6RI35</accession>
<proteinExistence type="predicted"/>
<dbReference type="Pfam" id="PF13175">
    <property type="entry name" value="AAA_15"/>
    <property type="match status" value="1"/>
</dbReference>
<dbReference type="PANTHER" id="PTHR43581:SF2">
    <property type="entry name" value="EXCINUCLEASE ATPASE SUBUNIT"/>
    <property type="match status" value="1"/>
</dbReference>
<dbReference type="Proteomes" id="UP001237156">
    <property type="component" value="Unassembled WGS sequence"/>
</dbReference>
<protein>
    <submittedName>
        <fullName evidence="2">AAA family ATPase</fullName>
    </submittedName>
</protein>
<dbReference type="PANTHER" id="PTHR43581">
    <property type="entry name" value="ATP/GTP PHOSPHATASE"/>
    <property type="match status" value="1"/>
</dbReference>
<dbReference type="InterPro" id="IPR041685">
    <property type="entry name" value="AAA_GajA/Old/RecF-like"/>
</dbReference>
<name>A0AAW6RI35_9BURK</name>
<gene>
    <name evidence="2" type="ORF">QB898_09915</name>
</gene>
<dbReference type="InterPro" id="IPR027417">
    <property type="entry name" value="P-loop_NTPase"/>
</dbReference>
<dbReference type="Gene3D" id="3.40.50.300">
    <property type="entry name" value="P-loop containing nucleotide triphosphate hydrolases"/>
    <property type="match status" value="1"/>
</dbReference>
<evidence type="ECO:0000259" key="1">
    <source>
        <dbReference type="SMART" id="SM00382"/>
    </source>
</evidence>
<dbReference type="AlphaFoldDB" id="A0AAW6RI35"/>
<comment type="caution">
    <text evidence="2">The sequence shown here is derived from an EMBL/GenBank/DDBJ whole genome shotgun (WGS) entry which is preliminary data.</text>
</comment>
<dbReference type="SMART" id="SM00382">
    <property type="entry name" value="AAA"/>
    <property type="match status" value="1"/>
</dbReference>
<dbReference type="InterPro" id="IPR051396">
    <property type="entry name" value="Bact_Antivir_Def_Nuclease"/>
</dbReference>
<reference evidence="2 3" key="1">
    <citation type="submission" date="2023-04" db="EMBL/GenBank/DDBJ databases">
        <title>Ottowia paracancer sp. nov., isolated from human stomach.</title>
        <authorList>
            <person name="Song Y."/>
        </authorList>
    </citation>
    <scope>NUCLEOTIDE SEQUENCE [LARGE SCALE GENOMIC DNA]</scope>
    <source>
        <strain evidence="2 3">10c7w1</strain>
    </source>
</reference>
<organism evidence="2 3">
    <name type="scientific">Ottowia cancrivicina</name>
    <dbReference type="NCBI Taxonomy" id="3040346"/>
    <lineage>
        <taxon>Bacteria</taxon>
        <taxon>Pseudomonadati</taxon>
        <taxon>Pseudomonadota</taxon>
        <taxon>Betaproteobacteria</taxon>
        <taxon>Burkholderiales</taxon>
        <taxon>Comamonadaceae</taxon>
        <taxon>Ottowia</taxon>
    </lineage>
</organism>